<feature type="region of interest" description="Disordered" evidence="1">
    <location>
        <begin position="196"/>
        <end position="218"/>
    </location>
</feature>
<gene>
    <name evidence="2" type="ORF">CR513_54170</name>
</gene>
<accession>A0A371ELS5</accession>
<feature type="compositionally biased region" description="Polar residues" evidence="1">
    <location>
        <begin position="198"/>
        <end position="208"/>
    </location>
</feature>
<dbReference type="PANTHER" id="PTHR48475">
    <property type="entry name" value="RIBONUCLEASE H"/>
    <property type="match status" value="1"/>
</dbReference>
<dbReference type="AlphaFoldDB" id="A0A371ELS5"/>
<sequence>MATMMAATFDKFTLHYVYKRCIICDSSLATTQKRGVQRSIIHESIGQPTIEELTISYAEERKTWMSPLIEYLKDEQLPSDPIEAKKLVRDAAKYIIIGGELYRRGFSFPLLHCVEGEESQYVVKEVYEGVCDTHIGGRALASKIARAGYYWPTLKNNCMECCQRVVEVTTTPKAAALHHLTLAISQMGGGHPGIVPTNAKSSEVSDNGNRLLHEMNRG</sequence>
<feature type="non-terminal residue" evidence="2">
    <location>
        <position position="1"/>
    </location>
</feature>
<protein>
    <recommendedName>
        <fullName evidence="4">Integrase zinc-binding domain-containing protein</fullName>
    </recommendedName>
</protein>
<organism evidence="2 3">
    <name type="scientific">Mucuna pruriens</name>
    <name type="common">Velvet bean</name>
    <name type="synonym">Dolichos pruriens</name>
    <dbReference type="NCBI Taxonomy" id="157652"/>
    <lineage>
        <taxon>Eukaryota</taxon>
        <taxon>Viridiplantae</taxon>
        <taxon>Streptophyta</taxon>
        <taxon>Embryophyta</taxon>
        <taxon>Tracheophyta</taxon>
        <taxon>Spermatophyta</taxon>
        <taxon>Magnoliopsida</taxon>
        <taxon>eudicotyledons</taxon>
        <taxon>Gunneridae</taxon>
        <taxon>Pentapetalae</taxon>
        <taxon>rosids</taxon>
        <taxon>fabids</taxon>
        <taxon>Fabales</taxon>
        <taxon>Fabaceae</taxon>
        <taxon>Papilionoideae</taxon>
        <taxon>50 kb inversion clade</taxon>
        <taxon>NPAAA clade</taxon>
        <taxon>indigoferoid/millettioid clade</taxon>
        <taxon>Phaseoleae</taxon>
        <taxon>Mucuna</taxon>
    </lineage>
</organism>
<dbReference type="Proteomes" id="UP000257109">
    <property type="component" value="Unassembled WGS sequence"/>
</dbReference>
<dbReference type="OrthoDB" id="1430228at2759"/>
<evidence type="ECO:0000313" key="2">
    <source>
        <dbReference type="EMBL" id="RDX67005.1"/>
    </source>
</evidence>
<evidence type="ECO:0000313" key="3">
    <source>
        <dbReference type="Proteomes" id="UP000257109"/>
    </source>
</evidence>
<evidence type="ECO:0000256" key="1">
    <source>
        <dbReference type="SAM" id="MobiDB-lite"/>
    </source>
</evidence>
<keyword evidence="3" id="KW-1185">Reference proteome</keyword>
<dbReference type="Gene3D" id="1.10.340.70">
    <property type="match status" value="1"/>
</dbReference>
<evidence type="ECO:0008006" key="4">
    <source>
        <dbReference type="Google" id="ProtNLM"/>
    </source>
</evidence>
<dbReference type="PANTHER" id="PTHR48475:SF2">
    <property type="entry name" value="RIBONUCLEASE H"/>
    <property type="match status" value="1"/>
</dbReference>
<proteinExistence type="predicted"/>
<comment type="caution">
    <text evidence="2">The sequence shown here is derived from an EMBL/GenBank/DDBJ whole genome shotgun (WGS) entry which is preliminary data.</text>
</comment>
<name>A0A371ELS5_MUCPR</name>
<dbReference type="EMBL" id="QJKJ01013163">
    <property type="protein sequence ID" value="RDX67005.1"/>
    <property type="molecule type" value="Genomic_DNA"/>
</dbReference>
<reference evidence="2" key="1">
    <citation type="submission" date="2018-05" db="EMBL/GenBank/DDBJ databases">
        <title>Draft genome of Mucuna pruriens seed.</title>
        <authorList>
            <person name="Nnadi N.E."/>
            <person name="Vos R."/>
            <person name="Hasami M.H."/>
            <person name="Devisetty U.K."/>
            <person name="Aguiy J.C."/>
        </authorList>
    </citation>
    <scope>NUCLEOTIDE SEQUENCE [LARGE SCALE GENOMIC DNA]</scope>
    <source>
        <strain evidence="2">JCA_2017</strain>
    </source>
</reference>